<proteinExistence type="predicted"/>
<keyword evidence="2" id="KW-1185">Reference proteome</keyword>
<protein>
    <submittedName>
        <fullName evidence="1">Uncharacterized protein</fullName>
    </submittedName>
</protein>
<dbReference type="AlphaFoldDB" id="A0A4Y3IJN1"/>
<dbReference type="Proteomes" id="UP000318242">
    <property type="component" value="Unassembled WGS sequence"/>
</dbReference>
<evidence type="ECO:0000313" key="2">
    <source>
        <dbReference type="Proteomes" id="UP000318242"/>
    </source>
</evidence>
<comment type="caution">
    <text evidence="1">The sequence shown here is derived from an EMBL/GenBank/DDBJ whole genome shotgun (WGS) entry which is preliminary data.</text>
</comment>
<organism evidence="1 2">
    <name type="scientific">Vibrio comitans NBRC 102076</name>
    <dbReference type="NCBI Taxonomy" id="1219078"/>
    <lineage>
        <taxon>Bacteria</taxon>
        <taxon>Pseudomonadati</taxon>
        <taxon>Pseudomonadota</taxon>
        <taxon>Gammaproteobacteria</taxon>
        <taxon>Vibrionales</taxon>
        <taxon>Vibrionaceae</taxon>
        <taxon>Vibrio</taxon>
    </lineage>
</organism>
<dbReference type="EMBL" id="BJLH01000002">
    <property type="protein sequence ID" value="GEA59375.1"/>
    <property type="molecule type" value="Genomic_DNA"/>
</dbReference>
<name>A0A4Y3IJN1_9VIBR</name>
<reference evidence="1 2" key="1">
    <citation type="submission" date="2019-06" db="EMBL/GenBank/DDBJ databases">
        <title>Whole genome shotgun sequence of Vibrio comitans NBRC 102076.</title>
        <authorList>
            <person name="Hosoyama A."/>
            <person name="Uohara A."/>
            <person name="Ohji S."/>
            <person name="Ichikawa N."/>
        </authorList>
    </citation>
    <scope>NUCLEOTIDE SEQUENCE [LARGE SCALE GENOMIC DNA]</scope>
    <source>
        <strain evidence="1 2">NBRC 102076</strain>
    </source>
</reference>
<sequence length="50" mass="5809">MVPDRSTANRMPVLSDCFNAMFSIRSVYSQIENQIDWLLEAEEEGIRCLE</sequence>
<gene>
    <name evidence="1" type="ORF">VCO01S_05680</name>
</gene>
<accession>A0A4Y3IJN1</accession>
<evidence type="ECO:0000313" key="1">
    <source>
        <dbReference type="EMBL" id="GEA59375.1"/>
    </source>
</evidence>